<dbReference type="PROSITE" id="PS51750">
    <property type="entry name" value="BRO_N"/>
    <property type="match status" value="1"/>
</dbReference>
<dbReference type="PANTHER" id="PTHR36180:SF2">
    <property type="entry name" value="BRO FAMILY PROTEIN"/>
    <property type="match status" value="1"/>
</dbReference>
<dbReference type="EMBL" id="CP065031">
    <property type="protein sequence ID" value="QPK23531.1"/>
    <property type="molecule type" value="Genomic_DNA"/>
</dbReference>
<dbReference type="Proteomes" id="UP000269351">
    <property type="component" value="Chromosome"/>
</dbReference>
<proteinExistence type="predicted"/>
<evidence type="ECO:0000313" key="6">
    <source>
        <dbReference type="Proteomes" id="UP000762586"/>
    </source>
</evidence>
<protein>
    <recommendedName>
        <fullName evidence="2">Bro-N domain-containing protein</fullName>
    </recommendedName>
</protein>
<evidence type="ECO:0000259" key="2">
    <source>
        <dbReference type="PROSITE" id="PS51750"/>
    </source>
</evidence>
<dbReference type="PANTHER" id="PTHR36180">
    <property type="entry name" value="DNA-BINDING PROTEIN-RELATED-RELATED"/>
    <property type="match status" value="1"/>
</dbReference>
<dbReference type="AlphaFoldDB" id="A0A433NJ49"/>
<evidence type="ECO:0000256" key="1">
    <source>
        <dbReference type="SAM" id="MobiDB-lite"/>
    </source>
</evidence>
<keyword evidence="6" id="KW-1185">Reference proteome</keyword>
<evidence type="ECO:0000313" key="4">
    <source>
        <dbReference type="EMBL" id="QPK23531.1"/>
    </source>
</evidence>
<feature type="domain" description="Bro-N" evidence="2">
    <location>
        <begin position="4"/>
        <end position="125"/>
    </location>
</feature>
<organism evidence="4 5">
    <name type="scientific">Pectobacterium brasiliense</name>
    <dbReference type="NCBI Taxonomy" id="180957"/>
    <lineage>
        <taxon>Bacteria</taxon>
        <taxon>Pseudomonadati</taxon>
        <taxon>Pseudomonadota</taxon>
        <taxon>Gammaproteobacteria</taxon>
        <taxon>Enterobacterales</taxon>
        <taxon>Pectobacteriaceae</taxon>
        <taxon>Pectobacterium</taxon>
    </lineage>
</organism>
<reference evidence="3 6" key="1">
    <citation type="submission" date="2020-07" db="EMBL/GenBank/DDBJ databases">
        <title>A pangenomic view of the genus Pectobacterium provides insights into genome organization, phylogeny, and virulence.</title>
        <authorList>
            <person name="Jonkheer E."/>
            <person name="Brankovics B."/>
            <person name="Houwers I."/>
            <person name="Van Der Wolf J."/>
            <person name="Bonants P."/>
            <person name="Vreeburg R."/>
            <person name="Bollema R."/>
            <person name="De Haan J."/>
            <person name="Berke L."/>
            <person name="De Ridder D."/>
            <person name="Smit S."/>
            <person name="Van Der Lee T.A.J."/>
        </authorList>
    </citation>
    <scope>NUCLEOTIDE SEQUENCE [LARGE SCALE GENOMIC DNA]</scope>
    <source>
        <strain evidence="3 6">NAK:384</strain>
    </source>
</reference>
<reference evidence="4 5" key="2">
    <citation type="submission" date="2020-11" db="EMBL/GenBank/DDBJ databases">
        <title>Complete genome sequence of Pectobacterium brasiliense strain F126.</title>
        <authorList>
            <person name="Miroshnikov K."/>
            <person name="Vo T.N.H."/>
            <person name="Khodykina M.V."/>
            <person name="Kabanova A.P."/>
            <person name="Shneider M."/>
            <person name="Korzhenkov A."/>
            <person name="Toschakov S.V."/>
            <person name="Miroshnikov K.A."/>
            <person name="Ignatov A.N."/>
            <person name="Mikhailova Y.V."/>
            <person name="Shelenkov A."/>
            <person name="Yanushevich Y.G."/>
            <person name="Evseev P.V."/>
        </authorList>
    </citation>
    <scope>NUCLEOTIDE SEQUENCE [LARGE SCALE GENOMIC DNA]</scope>
    <source>
        <strain evidence="4 5">F126</strain>
    </source>
</reference>
<dbReference type="EMBL" id="JACGET010000011">
    <property type="protein sequence ID" value="MBN3106421.1"/>
    <property type="molecule type" value="Genomic_DNA"/>
</dbReference>
<name>A0A433NJ49_9GAMM</name>
<evidence type="ECO:0000313" key="3">
    <source>
        <dbReference type="EMBL" id="MBN3106421.1"/>
    </source>
</evidence>
<feature type="region of interest" description="Disordered" evidence="1">
    <location>
        <begin position="228"/>
        <end position="247"/>
    </location>
</feature>
<dbReference type="Proteomes" id="UP000762586">
    <property type="component" value="Unassembled WGS sequence"/>
</dbReference>
<dbReference type="SMART" id="SM01040">
    <property type="entry name" value="Bro-N"/>
    <property type="match status" value="1"/>
</dbReference>
<evidence type="ECO:0000313" key="5">
    <source>
        <dbReference type="Proteomes" id="UP000269351"/>
    </source>
</evidence>
<dbReference type="Pfam" id="PF02498">
    <property type="entry name" value="Bro-N"/>
    <property type="match status" value="1"/>
</dbReference>
<sequence length="276" mass="31028">MSNTIKVTKMNFAGIQLDVITGHPDHELLFVGSQVVIALAYVNPKSTLTNSFVRFKSHIITHREVQNLDTSVSLKGSDGRTLRSDARMITEPQLYEMILRSHSPRVESFRKWVTEEVLPTIRKTGSYNVETSTTPEGIQFASEFRAVNAELKALRAEIAELKTIIQAQPKVTVSARRLGLYSRVCPKVHDKAHGNAPEETPYFNGLQQLTLTIGRQIETLCPQPISSERPLSDSINRSHSCDLRESHRQTRRRPVIHLVNVLSSGMVNNPFCVMTL</sequence>
<accession>A0A433NJ49</accession>
<gene>
    <name evidence="4" type="ORF">F126LOC_018130</name>
    <name evidence="3" type="ORF">H4F48_10105</name>
</gene>
<dbReference type="InterPro" id="IPR003497">
    <property type="entry name" value="BRO_N_domain"/>
</dbReference>
<dbReference type="RefSeq" id="WP_119870593.1">
    <property type="nucleotide sequence ID" value="NZ_CP059957.1"/>
</dbReference>